<dbReference type="SUPFAM" id="SSF56801">
    <property type="entry name" value="Acetyl-CoA synthetase-like"/>
    <property type="match status" value="1"/>
</dbReference>
<dbReference type="GO" id="GO:0016874">
    <property type="term" value="F:ligase activity"/>
    <property type="evidence" value="ECO:0007669"/>
    <property type="project" value="UniProtKB-KW"/>
</dbReference>
<dbReference type="PROSITE" id="PS00455">
    <property type="entry name" value="AMP_BINDING"/>
    <property type="match status" value="1"/>
</dbReference>
<dbReference type="Pfam" id="PF00501">
    <property type="entry name" value="AMP-binding"/>
    <property type="match status" value="1"/>
</dbReference>
<feature type="domain" description="AMP-dependent synthetase/ligase" evidence="3">
    <location>
        <begin position="21"/>
        <end position="404"/>
    </location>
</feature>
<protein>
    <submittedName>
        <fullName evidence="5">(thale cress) hypothetical protein</fullName>
    </submittedName>
</protein>
<dbReference type="PANTHER" id="PTHR43859:SF28">
    <property type="entry name" value="ACYL-ACTIVATING ENZYME 10-RELATED"/>
    <property type="match status" value="1"/>
</dbReference>
<dbReference type="Gene3D" id="3.30.300.30">
    <property type="match status" value="1"/>
</dbReference>
<gene>
    <name evidence="5" type="ORF">AT9943_LOCUS1874</name>
</gene>
<dbReference type="PANTHER" id="PTHR43859">
    <property type="entry name" value="ACYL-ACTIVATING ENZYME"/>
    <property type="match status" value="1"/>
</dbReference>
<dbReference type="EMBL" id="LR881466">
    <property type="protein sequence ID" value="CAD5313373.1"/>
    <property type="molecule type" value="Genomic_DNA"/>
</dbReference>
<evidence type="ECO:0000259" key="4">
    <source>
        <dbReference type="Pfam" id="PF13193"/>
    </source>
</evidence>
<dbReference type="Proteomes" id="UP000516314">
    <property type="component" value="Chromosome 1"/>
</dbReference>
<sequence length="548" mass="60407">MELLLPHPSNSTPLTVLGFLDRAASVYGDCPSILHTTNTVHTWSETHNRCLRIASALTSSSLGINRGQVVSVVGPNVPSVYELQFAVPMSGAILNNINPRLDAHALSVLLRHSESKLVFVDPNSISVVLEAVSFMRQNEKPHLVLLDDDQEDGSLSPSAASDFLDTYQGVMERGDSRFKWIRPQTEWQPMILNYTSGTTSSPKGVVLSHRAIFMLTVSSLLDWHFPNRPVYLWTLPMFHANGWGYTWGTAAVGATNVCTRRVDAPTIYDLIDKHHVTHMCAAPMVLNMLTNYPSRKPLKNPVMTAGAPPPAAIISRAETLGFNVGHGYGLTETGGPVVSCAWKAEWDHLDPLERARLKSRQGVRTIGFAEVDVRDPRTGKSVEHDGVSVGEIVLKGGSVMLGYYKDPEGTAACMREDGWFYSGDVGVIHEDGYLEVKDRSKDVIICGGENISSAEVETVLYTNPVVKEAAVVAKPDKMWGETPCAFVSLKYDSNGNGLVTEREIREFCKTRLPKYMVPRKVIFQEELPKTSTGKIQKFLLRQMAKSLP</sequence>
<feature type="domain" description="AMP-binding enzyme C-terminal" evidence="4">
    <location>
        <begin position="455"/>
        <end position="534"/>
    </location>
</feature>
<comment type="similarity">
    <text evidence="1">Belongs to the ATP-dependent AMP-binding enzyme family.</text>
</comment>
<dbReference type="InterPro" id="IPR025110">
    <property type="entry name" value="AMP-bd_C"/>
</dbReference>
<dbReference type="AlphaFoldDB" id="A0A7G2DVB3"/>
<dbReference type="InterPro" id="IPR018247">
    <property type="entry name" value="EF_Hand_1_Ca_BS"/>
</dbReference>
<evidence type="ECO:0000259" key="3">
    <source>
        <dbReference type="Pfam" id="PF00501"/>
    </source>
</evidence>
<accession>A0A7G2DVB3</accession>
<evidence type="ECO:0000256" key="1">
    <source>
        <dbReference type="ARBA" id="ARBA00006432"/>
    </source>
</evidence>
<evidence type="ECO:0000313" key="6">
    <source>
        <dbReference type="Proteomes" id="UP000516314"/>
    </source>
</evidence>
<dbReference type="Gene3D" id="3.40.50.12780">
    <property type="entry name" value="N-terminal domain of ligase-like"/>
    <property type="match status" value="1"/>
</dbReference>
<evidence type="ECO:0000256" key="2">
    <source>
        <dbReference type="ARBA" id="ARBA00022598"/>
    </source>
</evidence>
<name>A0A7G2DVB3_ARATH</name>
<proteinExistence type="inferred from homology"/>
<reference evidence="5 6" key="1">
    <citation type="submission" date="2020-09" db="EMBL/GenBank/DDBJ databases">
        <authorList>
            <person name="Ashkenazy H."/>
        </authorList>
    </citation>
    <scope>NUCLEOTIDE SEQUENCE [LARGE SCALE GENOMIC DNA]</scope>
    <source>
        <strain evidence="6">cv. Cdm-0</strain>
    </source>
</reference>
<dbReference type="InterPro" id="IPR020845">
    <property type="entry name" value="AMP-binding_CS"/>
</dbReference>
<dbReference type="InterPro" id="IPR000873">
    <property type="entry name" value="AMP-dep_synth/lig_dom"/>
</dbReference>
<dbReference type="FunFam" id="3.30.300.30:FF:000008">
    <property type="entry name" value="2,3-dihydroxybenzoate-AMP ligase"/>
    <property type="match status" value="1"/>
</dbReference>
<dbReference type="InterPro" id="IPR042099">
    <property type="entry name" value="ANL_N_sf"/>
</dbReference>
<dbReference type="Pfam" id="PF13193">
    <property type="entry name" value="AMP-binding_C"/>
    <property type="match status" value="1"/>
</dbReference>
<dbReference type="PROSITE" id="PS00018">
    <property type="entry name" value="EF_HAND_1"/>
    <property type="match status" value="1"/>
</dbReference>
<dbReference type="CDD" id="cd12118">
    <property type="entry name" value="ttLC_FACS_AEE21_like"/>
    <property type="match status" value="1"/>
</dbReference>
<keyword evidence="2" id="KW-0436">Ligase</keyword>
<dbReference type="InterPro" id="IPR045851">
    <property type="entry name" value="AMP-bd_C_sf"/>
</dbReference>
<organism evidence="5 6">
    <name type="scientific">Arabidopsis thaliana</name>
    <name type="common">Mouse-ear cress</name>
    <dbReference type="NCBI Taxonomy" id="3702"/>
    <lineage>
        <taxon>Eukaryota</taxon>
        <taxon>Viridiplantae</taxon>
        <taxon>Streptophyta</taxon>
        <taxon>Embryophyta</taxon>
        <taxon>Tracheophyta</taxon>
        <taxon>Spermatophyta</taxon>
        <taxon>Magnoliopsida</taxon>
        <taxon>eudicotyledons</taxon>
        <taxon>Gunneridae</taxon>
        <taxon>Pentapetalae</taxon>
        <taxon>rosids</taxon>
        <taxon>malvids</taxon>
        <taxon>Brassicales</taxon>
        <taxon>Brassicaceae</taxon>
        <taxon>Camelineae</taxon>
        <taxon>Arabidopsis</taxon>
    </lineage>
</organism>
<evidence type="ECO:0000313" key="5">
    <source>
        <dbReference type="EMBL" id="CAD5313373.1"/>
    </source>
</evidence>